<keyword evidence="6" id="KW-0479">Metal-binding</keyword>
<dbReference type="CDD" id="cd00739">
    <property type="entry name" value="DHPS"/>
    <property type="match status" value="1"/>
</dbReference>
<keyword evidence="5 10" id="KW-0808">Transferase</keyword>
<dbReference type="GO" id="GO:0004156">
    <property type="term" value="F:dihydropteroate synthase activity"/>
    <property type="evidence" value="ECO:0007669"/>
    <property type="project" value="UniProtKB-EC"/>
</dbReference>
<comment type="pathway">
    <text evidence="3">Cofactor biosynthesis; tetrahydrofolate biosynthesis; 7,8-dihydrofolate from 2-amino-4-hydroxy-6-hydroxymethyl-7,8-dihydropteridine diphosphate and 4-aminobenzoate: step 1/2.</text>
</comment>
<dbReference type="PANTHER" id="PTHR20941">
    <property type="entry name" value="FOLATE SYNTHESIS PROTEINS"/>
    <property type="match status" value="1"/>
</dbReference>
<protein>
    <recommendedName>
        <fullName evidence="4">dihydropteroate synthase</fullName>
        <ecNumber evidence="4">2.5.1.15</ecNumber>
    </recommendedName>
</protein>
<evidence type="ECO:0000256" key="7">
    <source>
        <dbReference type="ARBA" id="ARBA00022842"/>
    </source>
</evidence>
<keyword evidence="7" id="KW-0460">Magnesium</keyword>
<evidence type="ECO:0000313" key="10">
    <source>
        <dbReference type="EMBL" id="MBU8876486.1"/>
    </source>
</evidence>
<keyword evidence="8" id="KW-0289">Folate biosynthesis</keyword>
<dbReference type="EC" id="2.5.1.15" evidence="4"/>
<accession>A0ABS6IQ79</accession>
<feature type="domain" description="Pterin-binding" evidence="9">
    <location>
        <begin position="1"/>
        <end position="251"/>
    </location>
</feature>
<dbReference type="NCBIfam" id="TIGR01496">
    <property type="entry name" value="DHPS"/>
    <property type="match status" value="1"/>
</dbReference>
<evidence type="ECO:0000256" key="2">
    <source>
        <dbReference type="ARBA" id="ARBA00001946"/>
    </source>
</evidence>
<gene>
    <name evidence="10" type="primary">folP</name>
    <name evidence="10" type="ORF">KQ910_22120</name>
</gene>
<dbReference type="Proteomes" id="UP000727907">
    <property type="component" value="Unassembled WGS sequence"/>
</dbReference>
<dbReference type="PANTHER" id="PTHR20941:SF1">
    <property type="entry name" value="FOLIC ACID SYNTHESIS PROTEIN FOL1"/>
    <property type="match status" value="1"/>
</dbReference>
<dbReference type="PROSITE" id="PS00793">
    <property type="entry name" value="DHPS_2"/>
    <property type="match status" value="1"/>
</dbReference>
<organism evidence="10 11">
    <name type="scientific">Reyranella humidisoli</name>
    <dbReference type="NCBI Taxonomy" id="2849149"/>
    <lineage>
        <taxon>Bacteria</taxon>
        <taxon>Pseudomonadati</taxon>
        <taxon>Pseudomonadota</taxon>
        <taxon>Alphaproteobacteria</taxon>
        <taxon>Hyphomicrobiales</taxon>
        <taxon>Reyranellaceae</taxon>
        <taxon>Reyranella</taxon>
    </lineage>
</organism>
<dbReference type="InterPro" id="IPR045031">
    <property type="entry name" value="DHP_synth-like"/>
</dbReference>
<dbReference type="EMBL" id="JAHOPB010000002">
    <property type="protein sequence ID" value="MBU8876486.1"/>
    <property type="molecule type" value="Genomic_DNA"/>
</dbReference>
<sequence>MAIVNVTPDSFSDGGERFDPARAIDDGLRFVSEGADILDVGGESTRPGSASVSPDEERRRILPVVEGLARQGAVVSLDTRRASVAEAGLAAGARIVNDVSALRDDEAMLPLIVRTQAAVVLMHRRGKPEERYAGPAYDDVVEDVRRFLLDRAAACVVAGAERRSIALDPGLGFGKKVEEELALIAGARRLADAGYPVLIGASRKSFIGRLTGVERAADRDPASAFLAVEAVRHGASIVRVHNVPATRQALAVFEAMR</sequence>
<evidence type="ECO:0000256" key="4">
    <source>
        <dbReference type="ARBA" id="ARBA00012458"/>
    </source>
</evidence>
<comment type="cofactor">
    <cofactor evidence="2">
        <name>Mg(2+)</name>
        <dbReference type="ChEBI" id="CHEBI:18420"/>
    </cofactor>
</comment>
<evidence type="ECO:0000256" key="5">
    <source>
        <dbReference type="ARBA" id="ARBA00022679"/>
    </source>
</evidence>
<name>A0ABS6IQ79_9HYPH</name>
<evidence type="ECO:0000256" key="3">
    <source>
        <dbReference type="ARBA" id="ARBA00004763"/>
    </source>
</evidence>
<comment type="catalytic activity">
    <reaction evidence="1">
        <text>(7,8-dihydropterin-6-yl)methyl diphosphate + 4-aminobenzoate = 7,8-dihydropteroate + diphosphate</text>
        <dbReference type="Rhea" id="RHEA:19949"/>
        <dbReference type="ChEBI" id="CHEBI:17836"/>
        <dbReference type="ChEBI" id="CHEBI:17839"/>
        <dbReference type="ChEBI" id="CHEBI:33019"/>
        <dbReference type="ChEBI" id="CHEBI:72950"/>
        <dbReference type="EC" id="2.5.1.15"/>
    </reaction>
</comment>
<comment type="caution">
    <text evidence="10">The sequence shown here is derived from an EMBL/GenBank/DDBJ whole genome shotgun (WGS) entry which is preliminary data.</text>
</comment>
<reference evidence="10 11" key="1">
    <citation type="submission" date="2021-06" db="EMBL/GenBank/DDBJ databases">
        <authorList>
            <person name="Lee D.H."/>
        </authorList>
    </citation>
    <scope>NUCLEOTIDE SEQUENCE [LARGE SCALE GENOMIC DNA]</scope>
    <source>
        <strain evidence="10 11">MMS21-HV4-11</strain>
    </source>
</reference>
<dbReference type="InterPro" id="IPR006390">
    <property type="entry name" value="DHP_synth_dom"/>
</dbReference>
<dbReference type="PROSITE" id="PS50972">
    <property type="entry name" value="PTERIN_BINDING"/>
    <property type="match status" value="1"/>
</dbReference>
<dbReference type="InterPro" id="IPR000489">
    <property type="entry name" value="Pterin-binding_dom"/>
</dbReference>
<dbReference type="Pfam" id="PF00809">
    <property type="entry name" value="Pterin_bind"/>
    <property type="match status" value="1"/>
</dbReference>
<evidence type="ECO:0000313" key="11">
    <source>
        <dbReference type="Proteomes" id="UP000727907"/>
    </source>
</evidence>
<dbReference type="RefSeq" id="WP_216965320.1">
    <property type="nucleotide sequence ID" value="NZ_JAHOPB010000002.1"/>
</dbReference>
<evidence type="ECO:0000256" key="6">
    <source>
        <dbReference type="ARBA" id="ARBA00022723"/>
    </source>
</evidence>
<evidence type="ECO:0000256" key="1">
    <source>
        <dbReference type="ARBA" id="ARBA00000012"/>
    </source>
</evidence>
<evidence type="ECO:0000256" key="8">
    <source>
        <dbReference type="ARBA" id="ARBA00022909"/>
    </source>
</evidence>
<proteinExistence type="predicted"/>
<keyword evidence="11" id="KW-1185">Reference proteome</keyword>
<evidence type="ECO:0000259" key="9">
    <source>
        <dbReference type="PROSITE" id="PS50972"/>
    </source>
</evidence>